<keyword evidence="13" id="KW-0539">Nucleus</keyword>
<accession>A0A2T7PEG7</accession>
<keyword evidence="11" id="KW-0675">Receptor</keyword>
<dbReference type="PROSITE" id="PS51139">
    <property type="entry name" value="GTF2I"/>
    <property type="match status" value="1"/>
</dbReference>
<dbReference type="EMBL" id="PZQS01000004">
    <property type="protein sequence ID" value="PVD31810.1"/>
    <property type="molecule type" value="Genomic_DNA"/>
</dbReference>
<dbReference type="Gene3D" id="3.90.1460.10">
    <property type="entry name" value="GTF2I-like"/>
    <property type="match status" value="1"/>
</dbReference>
<evidence type="ECO:0000256" key="7">
    <source>
        <dbReference type="ARBA" id="ARBA00023040"/>
    </source>
</evidence>
<dbReference type="GO" id="GO:0003677">
    <property type="term" value="F:DNA binding"/>
    <property type="evidence" value="ECO:0007669"/>
    <property type="project" value="UniProtKB-KW"/>
</dbReference>
<evidence type="ECO:0000256" key="10">
    <source>
        <dbReference type="ARBA" id="ARBA00023163"/>
    </source>
</evidence>
<keyword evidence="3 14" id="KW-0812">Transmembrane</keyword>
<dbReference type="OrthoDB" id="6162606at2759"/>
<evidence type="ECO:0000256" key="9">
    <source>
        <dbReference type="ARBA" id="ARBA00023136"/>
    </source>
</evidence>
<evidence type="ECO:0000256" key="2">
    <source>
        <dbReference type="ARBA" id="ARBA00004141"/>
    </source>
</evidence>
<evidence type="ECO:0000256" key="4">
    <source>
        <dbReference type="ARBA" id="ARBA00022737"/>
    </source>
</evidence>
<dbReference type="GO" id="GO:0016020">
    <property type="term" value="C:membrane"/>
    <property type="evidence" value="ECO:0007669"/>
    <property type="project" value="UniProtKB-SubCell"/>
</dbReference>
<comment type="caution">
    <text evidence="16">The sequence shown here is derived from an EMBL/GenBank/DDBJ whole genome shotgun (WGS) entry which is preliminary data.</text>
</comment>
<sequence>MTSLSGFTKEGNPDEDQNTFLKRMRLEWSNLGEEGRRSFQRKAFLQKQQVPEEEKAAYLRRVCSELQNLADFMKQLGWTFYFKISAGSLIAESSSAPAATTMTTAPAATTTTTTTTDPKQTYEFKRNLRRQVKPWEIKKISHINGRDINPEVDVLGMPHGIPFKEPFSYGLSSLQAMVDNGSQTKWTSEPVMPATSENTSGNVRGLWDEFTAGIFSQPEGGDHGLALSPDQGGDTAVHSSEQPCLTPTVSPATCTTRHPAVATRLQPLFASRVQQNVCRALLPVIIYIVFMIVLGTVGNSVALVVYYKRFKPSSTRTFIMSLSAISLLASLVCFPEKIAEYCLHFTFTNRSACQVFSFLRGFTTYSMGLTHTAMAFDRQRRVCSPSVRQWKMQDIYIAVGMCVALSVFISIPMYVLYGSRTVDWTSNVTGVMCGEDDSYVRTTGLILYYVVLKGVFVTGMVVIVISYVKVGLKVWEHKKQLEKRYLATSSCRHQARDRDRESFQVPAMSQLEVTRTDNNITHGDRCSTSCDLDCTGRNLTSFEINSTFSCGDRAECHVTGKLYDVTSFDHVVPNPPCDCLKLVTFTPPSVAHSSALSQPSRRTLRYLCSMKYA</sequence>
<dbReference type="InterPro" id="IPR004212">
    <property type="entry name" value="GTF2I"/>
</dbReference>
<dbReference type="PROSITE" id="PS50262">
    <property type="entry name" value="G_PROTEIN_RECEP_F1_2"/>
    <property type="match status" value="1"/>
</dbReference>
<dbReference type="Proteomes" id="UP000245119">
    <property type="component" value="Linkage Group LG4"/>
</dbReference>
<keyword evidence="17" id="KW-1185">Reference proteome</keyword>
<organism evidence="16 17">
    <name type="scientific">Pomacea canaliculata</name>
    <name type="common">Golden apple snail</name>
    <dbReference type="NCBI Taxonomy" id="400727"/>
    <lineage>
        <taxon>Eukaryota</taxon>
        <taxon>Metazoa</taxon>
        <taxon>Spiralia</taxon>
        <taxon>Lophotrochozoa</taxon>
        <taxon>Mollusca</taxon>
        <taxon>Gastropoda</taxon>
        <taxon>Caenogastropoda</taxon>
        <taxon>Architaenioglossa</taxon>
        <taxon>Ampullarioidea</taxon>
        <taxon>Ampullariidae</taxon>
        <taxon>Pomacea</taxon>
    </lineage>
</organism>
<dbReference type="GO" id="GO:0004930">
    <property type="term" value="F:G protein-coupled receptor activity"/>
    <property type="evidence" value="ECO:0007669"/>
    <property type="project" value="UniProtKB-KW"/>
</dbReference>
<dbReference type="PANTHER" id="PTHR24238">
    <property type="entry name" value="G-PROTEIN COUPLED RECEPTOR"/>
    <property type="match status" value="1"/>
</dbReference>
<evidence type="ECO:0000256" key="6">
    <source>
        <dbReference type="ARBA" id="ARBA00023015"/>
    </source>
</evidence>
<evidence type="ECO:0000256" key="1">
    <source>
        <dbReference type="ARBA" id="ARBA00004123"/>
    </source>
</evidence>
<evidence type="ECO:0000256" key="14">
    <source>
        <dbReference type="SAM" id="Phobius"/>
    </source>
</evidence>
<name>A0A2T7PEG7_POMCA</name>
<feature type="transmembrane region" description="Helical" evidence="14">
    <location>
        <begin position="280"/>
        <end position="306"/>
    </location>
</feature>
<reference evidence="16 17" key="1">
    <citation type="submission" date="2018-04" db="EMBL/GenBank/DDBJ databases">
        <title>The genome of golden apple snail Pomacea canaliculata provides insight into stress tolerance and invasive adaptation.</title>
        <authorList>
            <person name="Liu C."/>
            <person name="Liu B."/>
            <person name="Ren Y."/>
            <person name="Zhang Y."/>
            <person name="Wang H."/>
            <person name="Li S."/>
            <person name="Jiang F."/>
            <person name="Yin L."/>
            <person name="Zhang G."/>
            <person name="Qian W."/>
            <person name="Fan W."/>
        </authorList>
    </citation>
    <scope>NUCLEOTIDE SEQUENCE [LARGE SCALE GENOMIC DNA]</scope>
    <source>
        <strain evidence="16">SZHN2017</strain>
        <tissue evidence="16">Muscle</tissue>
    </source>
</reference>
<evidence type="ECO:0000256" key="13">
    <source>
        <dbReference type="ARBA" id="ARBA00023242"/>
    </source>
</evidence>
<evidence type="ECO:0000313" key="17">
    <source>
        <dbReference type="Proteomes" id="UP000245119"/>
    </source>
</evidence>
<dbReference type="GO" id="GO:0005634">
    <property type="term" value="C:nucleus"/>
    <property type="evidence" value="ECO:0007669"/>
    <property type="project" value="UniProtKB-SubCell"/>
</dbReference>
<dbReference type="Pfam" id="PF00001">
    <property type="entry name" value="7tm_1"/>
    <property type="match status" value="1"/>
</dbReference>
<dbReference type="InterPro" id="IPR036647">
    <property type="entry name" value="GTF2I-like_rpt_sf"/>
</dbReference>
<evidence type="ECO:0000256" key="8">
    <source>
        <dbReference type="ARBA" id="ARBA00023125"/>
    </source>
</evidence>
<feature type="transmembrane region" description="Helical" evidence="14">
    <location>
        <begin position="396"/>
        <end position="417"/>
    </location>
</feature>
<evidence type="ECO:0000256" key="5">
    <source>
        <dbReference type="ARBA" id="ARBA00022989"/>
    </source>
</evidence>
<feature type="domain" description="G-protein coupled receptors family 1 profile" evidence="15">
    <location>
        <begin position="298"/>
        <end position="613"/>
    </location>
</feature>
<dbReference type="SUPFAM" id="SSF81321">
    <property type="entry name" value="Family A G protein-coupled receptor-like"/>
    <property type="match status" value="1"/>
</dbReference>
<dbReference type="AlphaFoldDB" id="A0A2T7PEG7"/>
<keyword evidence="5 14" id="KW-1133">Transmembrane helix</keyword>
<evidence type="ECO:0000313" key="16">
    <source>
        <dbReference type="EMBL" id="PVD31810.1"/>
    </source>
</evidence>
<keyword evidence="8" id="KW-0238">DNA-binding</keyword>
<evidence type="ECO:0000256" key="3">
    <source>
        <dbReference type="ARBA" id="ARBA00022692"/>
    </source>
</evidence>
<keyword evidence="6" id="KW-0805">Transcription regulation</keyword>
<comment type="subcellular location">
    <subcellularLocation>
        <location evidence="2">Membrane</location>
        <topology evidence="2">Multi-pass membrane protein</topology>
    </subcellularLocation>
    <subcellularLocation>
        <location evidence="1">Nucleus</location>
    </subcellularLocation>
</comment>
<keyword evidence="7" id="KW-0297">G-protein coupled receptor</keyword>
<dbReference type="InterPro" id="IPR000276">
    <property type="entry name" value="GPCR_Rhodpsn"/>
</dbReference>
<evidence type="ECO:0000259" key="15">
    <source>
        <dbReference type="PROSITE" id="PS50262"/>
    </source>
</evidence>
<feature type="transmembrane region" description="Helical" evidence="14">
    <location>
        <begin position="446"/>
        <end position="468"/>
    </location>
</feature>
<gene>
    <name evidence="16" type="ORF">C0Q70_07228</name>
</gene>
<dbReference type="InterPro" id="IPR017452">
    <property type="entry name" value="GPCR_Rhodpsn_7TM"/>
</dbReference>
<keyword evidence="9 14" id="KW-0472">Membrane</keyword>
<keyword evidence="4" id="KW-0677">Repeat</keyword>
<evidence type="ECO:0000256" key="12">
    <source>
        <dbReference type="ARBA" id="ARBA00023224"/>
    </source>
</evidence>
<keyword evidence="10" id="KW-0804">Transcription</keyword>
<dbReference type="Gene3D" id="1.20.1070.10">
    <property type="entry name" value="Rhodopsin 7-helix transmembrane proteins"/>
    <property type="match status" value="1"/>
</dbReference>
<evidence type="ECO:0000256" key="11">
    <source>
        <dbReference type="ARBA" id="ARBA00023170"/>
    </source>
</evidence>
<dbReference type="CDD" id="cd00637">
    <property type="entry name" value="7tm_classA_rhodopsin-like"/>
    <property type="match status" value="1"/>
</dbReference>
<protein>
    <recommendedName>
        <fullName evidence="15">G-protein coupled receptors family 1 profile domain-containing protein</fullName>
    </recommendedName>
</protein>
<proteinExistence type="predicted"/>
<keyword evidence="12" id="KW-0807">Transducer</keyword>
<dbReference type="SUPFAM" id="SSF117773">
    <property type="entry name" value="GTF2I-like repeat"/>
    <property type="match status" value="1"/>
</dbReference>